<reference evidence="2" key="2">
    <citation type="journal article" date="2015" name="Fish Shellfish Immunol.">
        <title>Early steps in the European eel (Anguilla anguilla)-Vibrio vulnificus interaction in the gills: Role of the RtxA13 toxin.</title>
        <authorList>
            <person name="Callol A."/>
            <person name="Pajuelo D."/>
            <person name="Ebbesson L."/>
            <person name="Teles M."/>
            <person name="MacKenzie S."/>
            <person name="Amaro C."/>
        </authorList>
    </citation>
    <scope>NUCLEOTIDE SEQUENCE</scope>
</reference>
<dbReference type="AlphaFoldDB" id="A0A0E9S290"/>
<organism evidence="2">
    <name type="scientific">Anguilla anguilla</name>
    <name type="common">European freshwater eel</name>
    <name type="synonym">Muraena anguilla</name>
    <dbReference type="NCBI Taxonomy" id="7936"/>
    <lineage>
        <taxon>Eukaryota</taxon>
        <taxon>Metazoa</taxon>
        <taxon>Chordata</taxon>
        <taxon>Craniata</taxon>
        <taxon>Vertebrata</taxon>
        <taxon>Euteleostomi</taxon>
        <taxon>Actinopterygii</taxon>
        <taxon>Neopterygii</taxon>
        <taxon>Teleostei</taxon>
        <taxon>Anguilliformes</taxon>
        <taxon>Anguillidae</taxon>
        <taxon>Anguilla</taxon>
    </lineage>
</organism>
<evidence type="ECO:0000256" key="1">
    <source>
        <dbReference type="SAM" id="MobiDB-lite"/>
    </source>
</evidence>
<feature type="region of interest" description="Disordered" evidence="1">
    <location>
        <begin position="35"/>
        <end position="54"/>
    </location>
</feature>
<evidence type="ECO:0000313" key="2">
    <source>
        <dbReference type="EMBL" id="JAH35307.1"/>
    </source>
</evidence>
<accession>A0A0E9S290</accession>
<reference evidence="2" key="1">
    <citation type="submission" date="2014-11" db="EMBL/GenBank/DDBJ databases">
        <authorList>
            <person name="Amaro Gonzalez C."/>
        </authorList>
    </citation>
    <scope>NUCLEOTIDE SEQUENCE</scope>
</reference>
<protein>
    <submittedName>
        <fullName evidence="2">Uncharacterized protein</fullName>
    </submittedName>
</protein>
<proteinExistence type="predicted"/>
<dbReference type="EMBL" id="GBXM01073270">
    <property type="protein sequence ID" value="JAH35307.1"/>
    <property type="molecule type" value="Transcribed_RNA"/>
</dbReference>
<name>A0A0E9S290_ANGAN</name>
<sequence>MGPPTGYWQNTHFGRGPLAQCQVGRVGVIWDCHSVTTAPPIPDPSDTGQDIRIE</sequence>